<evidence type="ECO:0000313" key="3">
    <source>
        <dbReference type="Proteomes" id="UP000735302"/>
    </source>
</evidence>
<keyword evidence="3" id="KW-1185">Reference proteome</keyword>
<dbReference type="EMBL" id="BLXT01001350">
    <property type="protein sequence ID" value="GFN84841.1"/>
    <property type="molecule type" value="Genomic_DNA"/>
</dbReference>
<comment type="caution">
    <text evidence="2">The sequence shown here is derived from an EMBL/GenBank/DDBJ whole genome shotgun (WGS) entry which is preliminary data.</text>
</comment>
<name>A0AAV3YPE8_9GAST</name>
<evidence type="ECO:0000313" key="2">
    <source>
        <dbReference type="EMBL" id="GFN84841.1"/>
    </source>
</evidence>
<reference evidence="2 3" key="1">
    <citation type="journal article" date="2021" name="Elife">
        <title>Chloroplast acquisition without the gene transfer in kleptoplastic sea slugs, Plakobranchus ocellatus.</title>
        <authorList>
            <person name="Maeda T."/>
            <person name="Takahashi S."/>
            <person name="Yoshida T."/>
            <person name="Shimamura S."/>
            <person name="Takaki Y."/>
            <person name="Nagai Y."/>
            <person name="Toyoda A."/>
            <person name="Suzuki Y."/>
            <person name="Arimoto A."/>
            <person name="Ishii H."/>
            <person name="Satoh N."/>
            <person name="Nishiyama T."/>
            <person name="Hasebe M."/>
            <person name="Maruyama T."/>
            <person name="Minagawa J."/>
            <person name="Obokata J."/>
            <person name="Shigenobu S."/>
        </authorList>
    </citation>
    <scope>NUCLEOTIDE SEQUENCE [LARGE SCALE GENOMIC DNA]</scope>
</reference>
<dbReference type="AlphaFoldDB" id="A0AAV3YPE8"/>
<feature type="compositionally biased region" description="Basic residues" evidence="1">
    <location>
        <begin position="70"/>
        <end position="83"/>
    </location>
</feature>
<feature type="compositionally biased region" description="Basic residues" evidence="1">
    <location>
        <begin position="11"/>
        <end position="25"/>
    </location>
</feature>
<gene>
    <name evidence="2" type="ORF">PoB_001134700</name>
</gene>
<organism evidence="2 3">
    <name type="scientific">Plakobranchus ocellatus</name>
    <dbReference type="NCBI Taxonomy" id="259542"/>
    <lineage>
        <taxon>Eukaryota</taxon>
        <taxon>Metazoa</taxon>
        <taxon>Spiralia</taxon>
        <taxon>Lophotrochozoa</taxon>
        <taxon>Mollusca</taxon>
        <taxon>Gastropoda</taxon>
        <taxon>Heterobranchia</taxon>
        <taxon>Euthyneura</taxon>
        <taxon>Panpulmonata</taxon>
        <taxon>Sacoglossa</taxon>
        <taxon>Placobranchoidea</taxon>
        <taxon>Plakobranchidae</taxon>
        <taxon>Plakobranchus</taxon>
    </lineage>
</organism>
<sequence>MLMMKTVRVMVRKRRKERKQRSTRHGGREGMGRTKGFSGFEKINFQQKTNRLATVPSCLKARHSALRRAKSVWKSLNQKRKTYRHGDANTA</sequence>
<proteinExistence type="predicted"/>
<evidence type="ECO:0000256" key="1">
    <source>
        <dbReference type="SAM" id="MobiDB-lite"/>
    </source>
</evidence>
<feature type="region of interest" description="Disordered" evidence="1">
    <location>
        <begin position="70"/>
        <end position="91"/>
    </location>
</feature>
<feature type="region of interest" description="Disordered" evidence="1">
    <location>
        <begin position="11"/>
        <end position="40"/>
    </location>
</feature>
<dbReference type="Proteomes" id="UP000735302">
    <property type="component" value="Unassembled WGS sequence"/>
</dbReference>
<accession>A0AAV3YPE8</accession>
<protein>
    <submittedName>
        <fullName evidence="2">Uncharacterized protein</fullName>
    </submittedName>
</protein>